<organism evidence="2 3">
    <name type="scientific">Haloarcula marismortui ATCC 33800</name>
    <dbReference type="NCBI Taxonomy" id="662476"/>
    <lineage>
        <taxon>Archaea</taxon>
        <taxon>Methanobacteriati</taxon>
        <taxon>Methanobacteriota</taxon>
        <taxon>Stenosarchaea group</taxon>
        <taxon>Halobacteria</taxon>
        <taxon>Halobacteriales</taxon>
        <taxon>Haloarculaceae</taxon>
        <taxon>Haloarcula</taxon>
    </lineage>
</organism>
<evidence type="ECO:0000313" key="2">
    <source>
        <dbReference type="EMBL" id="QUJ71262.1"/>
    </source>
</evidence>
<accession>A0A8T8KEA2</accession>
<dbReference type="GeneID" id="64823512"/>
<protein>
    <submittedName>
        <fullName evidence="2">Uncharacterized protein</fullName>
    </submittedName>
</protein>
<feature type="region of interest" description="Disordered" evidence="1">
    <location>
        <begin position="62"/>
        <end position="81"/>
    </location>
</feature>
<name>A0A8T8KEA2_9EURY</name>
<proteinExistence type="predicted"/>
<reference evidence="2" key="1">
    <citation type="submission" date="2021-04" db="EMBL/GenBank/DDBJ databases">
        <title>Complete Genome sequence and Methylome Analysis of the Haloarchaeon Haloarcula sinaiiensis.</title>
        <authorList>
            <person name="Fomenkov A."/>
            <person name="DasSarma P."/>
            <person name="DasSarma S."/>
            <person name="Roberts R.J."/>
        </authorList>
    </citation>
    <scope>NUCLEOTIDE SEQUENCE</scope>
    <source>
        <strain evidence="2">ATCC 33800</strain>
    </source>
</reference>
<dbReference type="KEGG" id="hsin:KDQ40_11110"/>
<evidence type="ECO:0000313" key="3">
    <source>
        <dbReference type="Proteomes" id="UP000682967"/>
    </source>
</evidence>
<dbReference type="AlphaFoldDB" id="A0A8T8KEA2"/>
<evidence type="ECO:0000256" key="1">
    <source>
        <dbReference type="SAM" id="MobiDB-lite"/>
    </source>
</evidence>
<dbReference type="OrthoDB" id="222402at2157"/>
<sequence length="81" mass="8503">MIESALTQIPAPDAQAVAQALITFIAGMTVPTRYGIERMEGFGRAVASKLPYMAPPGMDAETAMQQAVEKQADSDTDNGGT</sequence>
<dbReference type="Proteomes" id="UP000682967">
    <property type="component" value="Chromosome"/>
</dbReference>
<dbReference type="RefSeq" id="WP_049919285.1">
    <property type="nucleotide sequence ID" value="NZ_AOLR01000021.1"/>
</dbReference>
<gene>
    <name evidence="2" type="ORF">KDQ40_11110</name>
</gene>
<dbReference type="EMBL" id="CP073366">
    <property type="protein sequence ID" value="QUJ71262.1"/>
    <property type="molecule type" value="Genomic_DNA"/>
</dbReference>